<evidence type="ECO:0000313" key="3">
    <source>
        <dbReference type="Proteomes" id="UP000838100"/>
    </source>
</evidence>
<evidence type="ECO:0000313" key="2">
    <source>
        <dbReference type="EMBL" id="CAH0992157.1"/>
    </source>
</evidence>
<dbReference type="Gene3D" id="1.10.10.2830">
    <property type="match status" value="1"/>
</dbReference>
<reference evidence="2" key="1">
    <citation type="submission" date="2021-12" db="EMBL/GenBank/DDBJ databases">
        <authorList>
            <person name="Rodrigo-Torres L."/>
            <person name="Arahal R. D."/>
            <person name="Lucena T."/>
        </authorList>
    </citation>
    <scope>NUCLEOTIDE SEQUENCE</scope>
    <source>
        <strain evidence="2">CECT 8267</strain>
    </source>
</reference>
<feature type="region of interest" description="Disordered" evidence="1">
    <location>
        <begin position="1"/>
        <end position="44"/>
    </location>
</feature>
<proteinExistence type="predicted"/>
<dbReference type="Proteomes" id="UP000838100">
    <property type="component" value="Unassembled WGS sequence"/>
</dbReference>
<gene>
    <name evidence="2" type="ORF">SIN8267_02273</name>
</gene>
<feature type="compositionally biased region" description="Polar residues" evidence="1">
    <location>
        <begin position="35"/>
        <end position="44"/>
    </location>
</feature>
<dbReference type="RefSeq" id="WP_237444851.1">
    <property type="nucleotide sequence ID" value="NZ_CAKLPX010000002.1"/>
</dbReference>
<sequence>MTNSSGNNLDRSAGREAVNPKDGVNNKGSGFKIEMSQSGDSSVVEASNGQLSISVPINLKRRSGRQLITLPDGSSHEPRPWDTDPTPLQLALARGHCWLAMLETGQAKSLKDIAEKEGVDNSYVSRMVNLTTLAPDIVEAILDDQLPPTVTLFDLAVDPPRLWNQQRQRLLV</sequence>
<evidence type="ECO:0008006" key="4">
    <source>
        <dbReference type="Google" id="ProtNLM"/>
    </source>
</evidence>
<feature type="compositionally biased region" description="Polar residues" evidence="1">
    <location>
        <begin position="1"/>
        <end position="10"/>
    </location>
</feature>
<protein>
    <recommendedName>
        <fullName evidence="4">LacI family transcriptional regulator</fullName>
    </recommendedName>
</protein>
<evidence type="ECO:0000256" key="1">
    <source>
        <dbReference type="SAM" id="MobiDB-lite"/>
    </source>
</evidence>
<organism evidence="2 3">
    <name type="scientific">Sinobacterium norvegicum</name>
    <dbReference type="NCBI Taxonomy" id="1641715"/>
    <lineage>
        <taxon>Bacteria</taxon>
        <taxon>Pseudomonadati</taxon>
        <taxon>Pseudomonadota</taxon>
        <taxon>Gammaproteobacteria</taxon>
        <taxon>Cellvibrionales</taxon>
        <taxon>Spongiibacteraceae</taxon>
        <taxon>Sinobacterium</taxon>
    </lineage>
</organism>
<comment type="caution">
    <text evidence="2">The sequence shown here is derived from an EMBL/GenBank/DDBJ whole genome shotgun (WGS) entry which is preliminary data.</text>
</comment>
<name>A0ABN8EL82_9GAMM</name>
<dbReference type="EMBL" id="CAKLPX010000002">
    <property type="protein sequence ID" value="CAH0992157.1"/>
    <property type="molecule type" value="Genomic_DNA"/>
</dbReference>
<accession>A0ABN8EL82</accession>
<keyword evidence="3" id="KW-1185">Reference proteome</keyword>
<dbReference type="SUPFAM" id="SSF109709">
    <property type="entry name" value="KorB DNA-binding domain-like"/>
    <property type="match status" value="1"/>
</dbReference>